<evidence type="ECO:0000256" key="6">
    <source>
        <dbReference type="ARBA" id="ARBA00022729"/>
    </source>
</evidence>
<evidence type="ECO:0000256" key="16">
    <source>
        <dbReference type="SAM" id="SignalP"/>
    </source>
</evidence>
<evidence type="ECO:0000259" key="17">
    <source>
        <dbReference type="Pfam" id="PF00593"/>
    </source>
</evidence>
<accession>A0A345P8N2</accession>
<keyword evidence="19" id="KW-0675">Receptor</keyword>
<dbReference type="InterPro" id="IPR000531">
    <property type="entry name" value="Beta-barrel_TonB"/>
</dbReference>
<evidence type="ECO:0000256" key="9">
    <source>
        <dbReference type="ARBA" id="ARBA00023077"/>
    </source>
</evidence>
<feature type="domain" description="TonB-dependent receptor-like beta-barrel" evidence="17">
    <location>
        <begin position="276"/>
        <end position="746"/>
    </location>
</feature>
<evidence type="ECO:0000256" key="3">
    <source>
        <dbReference type="ARBA" id="ARBA00022452"/>
    </source>
</evidence>
<organism evidence="19 20">
    <name type="scientific">Aquirhabdus parva</name>
    <dbReference type="NCBI Taxonomy" id="2283318"/>
    <lineage>
        <taxon>Bacteria</taxon>
        <taxon>Pseudomonadati</taxon>
        <taxon>Pseudomonadota</taxon>
        <taxon>Gammaproteobacteria</taxon>
        <taxon>Moraxellales</taxon>
        <taxon>Moraxellaceae</taxon>
        <taxon>Aquirhabdus</taxon>
    </lineage>
</organism>
<evidence type="ECO:0000259" key="18">
    <source>
        <dbReference type="Pfam" id="PF07715"/>
    </source>
</evidence>
<comment type="similarity">
    <text evidence="12 15">Belongs to the TonB-dependent receptor family.</text>
</comment>
<feature type="short sequence motif" description="TonB box" evidence="13">
    <location>
        <begin position="71"/>
        <end position="77"/>
    </location>
</feature>
<evidence type="ECO:0000256" key="11">
    <source>
        <dbReference type="ARBA" id="ARBA00023237"/>
    </source>
</evidence>
<evidence type="ECO:0000256" key="2">
    <source>
        <dbReference type="ARBA" id="ARBA00022448"/>
    </source>
</evidence>
<protein>
    <submittedName>
        <fullName evidence="19">TonB-dependent receptor</fullName>
    </submittedName>
</protein>
<keyword evidence="4" id="KW-0410">Iron transport</keyword>
<reference evidence="19 20" key="1">
    <citation type="submission" date="2018-07" db="EMBL/GenBank/DDBJ databases">
        <title>Genome sequencing of Moraxellaceae gen. HYN0046.</title>
        <authorList>
            <person name="Kim M."/>
            <person name="Yi H."/>
        </authorList>
    </citation>
    <scope>NUCLEOTIDE SEQUENCE [LARGE SCALE GENOMIC DNA]</scope>
    <source>
        <strain evidence="19 20">HYN0046</strain>
    </source>
</reference>
<keyword evidence="11 12" id="KW-0998">Cell outer membrane</keyword>
<evidence type="ECO:0000256" key="1">
    <source>
        <dbReference type="ARBA" id="ARBA00004571"/>
    </source>
</evidence>
<dbReference type="PROSITE" id="PS00430">
    <property type="entry name" value="TONB_DEPENDENT_REC_1"/>
    <property type="match status" value="1"/>
</dbReference>
<evidence type="ECO:0000256" key="5">
    <source>
        <dbReference type="ARBA" id="ARBA00022692"/>
    </source>
</evidence>
<dbReference type="RefSeq" id="WP_114899749.1">
    <property type="nucleotide sequence ID" value="NZ_CP031222.1"/>
</dbReference>
<dbReference type="SUPFAM" id="SSF56935">
    <property type="entry name" value="Porins"/>
    <property type="match status" value="1"/>
</dbReference>
<dbReference type="InterPro" id="IPR036942">
    <property type="entry name" value="Beta-barrel_TonB_sf"/>
</dbReference>
<keyword evidence="8" id="KW-0406">Ion transport</keyword>
<dbReference type="PANTHER" id="PTHR32552">
    <property type="entry name" value="FERRICHROME IRON RECEPTOR-RELATED"/>
    <property type="match status" value="1"/>
</dbReference>
<dbReference type="Pfam" id="PF00593">
    <property type="entry name" value="TonB_dep_Rec_b-barrel"/>
    <property type="match status" value="1"/>
</dbReference>
<evidence type="ECO:0000313" key="20">
    <source>
        <dbReference type="Proteomes" id="UP000253940"/>
    </source>
</evidence>
<evidence type="ECO:0000256" key="8">
    <source>
        <dbReference type="ARBA" id="ARBA00023065"/>
    </source>
</evidence>
<feature type="domain" description="TonB-dependent receptor plug" evidence="18">
    <location>
        <begin position="83"/>
        <end position="192"/>
    </location>
</feature>
<evidence type="ECO:0000256" key="12">
    <source>
        <dbReference type="PROSITE-ProRule" id="PRU01360"/>
    </source>
</evidence>
<dbReference type="GO" id="GO:0006826">
    <property type="term" value="P:iron ion transport"/>
    <property type="evidence" value="ECO:0007669"/>
    <property type="project" value="UniProtKB-KW"/>
</dbReference>
<dbReference type="GO" id="GO:0009279">
    <property type="term" value="C:cell outer membrane"/>
    <property type="evidence" value="ECO:0007669"/>
    <property type="project" value="UniProtKB-SubCell"/>
</dbReference>
<dbReference type="InterPro" id="IPR010916">
    <property type="entry name" value="TonB_box_CS"/>
</dbReference>
<dbReference type="EMBL" id="CP031222">
    <property type="protein sequence ID" value="AXI03641.1"/>
    <property type="molecule type" value="Genomic_DNA"/>
</dbReference>
<dbReference type="InterPro" id="IPR010917">
    <property type="entry name" value="TonB_rcpt_CS"/>
</dbReference>
<keyword evidence="6 16" id="KW-0732">Signal</keyword>
<dbReference type="OrthoDB" id="127311at2"/>
<evidence type="ECO:0000256" key="10">
    <source>
        <dbReference type="ARBA" id="ARBA00023136"/>
    </source>
</evidence>
<keyword evidence="7" id="KW-0408">Iron</keyword>
<feature type="short sequence motif" description="TonB C-terminal box" evidence="14">
    <location>
        <begin position="766"/>
        <end position="783"/>
    </location>
</feature>
<dbReference type="PROSITE" id="PS52016">
    <property type="entry name" value="TONB_DEPENDENT_REC_3"/>
    <property type="match status" value="1"/>
</dbReference>
<keyword evidence="2 12" id="KW-0813">Transport</keyword>
<dbReference type="AlphaFoldDB" id="A0A345P8N2"/>
<feature type="chain" id="PRO_5016599687" evidence="16">
    <location>
        <begin position="29"/>
        <end position="783"/>
    </location>
</feature>
<keyword evidence="20" id="KW-1185">Reference proteome</keyword>
<dbReference type="PROSITE" id="PS01156">
    <property type="entry name" value="TONB_DEPENDENT_REC_2"/>
    <property type="match status" value="1"/>
</dbReference>
<comment type="subcellular location">
    <subcellularLocation>
        <location evidence="1 12">Cell outer membrane</location>
        <topology evidence="1 12">Multi-pass membrane protein</topology>
    </subcellularLocation>
</comment>
<feature type="signal peptide" evidence="16">
    <location>
        <begin position="1"/>
        <end position="28"/>
    </location>
</feature>
<keyword evidence="5 12" id="KW-0812">Transmembrane</keyword>
<evidence type="ECO:0000256" key="7">
    <source>
        <dbReference type="ARBA" id="ARBA00023004"/>
    </source>
</evidence>
<name>A0A345P8N2_9GAMM</name>
<evidence type="ECO:0000256" key="13">
    <source>
        <dbReference type="PROSITE-ProRule" id="PRU10143"/>
    </source>
</evidence>
<dbReference type="Pfam" id="PF07715">
    <property type="entry name" value="Plug"/>
    <property type="match status" value="1"/>
</dbReference>
<dbReference type="Gene3D" id="2.40.170.20">
    <property type="entry name" value="TonB-dependent receptor, beta-barrel domain"/>
    <property type="match status" value="1"/>
</dbReference>
<keyword evidence="9 13" id="KW-0798">TonB box</keyword>
<evidence type="ECO:0000256" key="15">
    <source>
        <dbReference type="RuleBase" id="RU003357"/>
    </source>
</evidence>
<dbReference type="Proteomes" id="UP000253940">
    <property type="component" value="Chromosome"/>
</dbReference>
<dbReference type="InterPro" id="IPR039426">
    <property type="entry name" value="TonB-dep_rcpt-like"/>
</dbReference>
<dbReference type="InterPro" id="IPR012910">
    <property type="entry name" value="Plug_dom"/>
</dbReference>
<keyword evidence="10 12" id="KW-0472">Membrane</keyword>
<dbReference type="PANTHER" id="PTHR32552:SF81">
    <property type="entry name" value="TONB-DEPENDENT OUTER MEMBRANE RECEPTOR"/>
    <property type="match status" value="1"/>
</dbReference>
<sequence length="783" mass="84739">MQFQQKPLARLIFQVLFGGVSLVGVAHGAETESVSTAAQTTGTAQSAAVAQAASAKSDDSTADAKPNQLNSVVVTANRRKERVQKVPSAVSVISGKDLIDSGVGKTAGEIVQSIPNASAATSGGHTRPRWWIRGVGTGTQGLDSPSPVAIYQDDVYLNNAAATGFPLFDQDRVEVLRGPQGTLWGKNTTGGAVNFLSKRPSFDNNGYAKLDYGSFNDKTIQAAYGGSIIDDTLASRASFYRESRDGTDRNGYSGQKDGGFTDTAGRIQFLAHLTDDTEALLNLHFRDYTTDGTTATVIGSGKNGAYWTTGIPTPYIPATGSDDVNANTDATNTIHQEGASLNLKSQLGRLELTSITAFEKYTNESLTDGDNTPLELSRTHTDASSHQFTQEFRLASPKSDQLSWVVGTHYFSEGIDSDIAAATLPVSSKPSNRATAYNDVVFNQSTDSYAVFGSTTYKFNEQFWLTGGLRWSTEKKDIDLTRWTNPAASPAQFGNLPSWWLRSAVSSPLVINATQDASNSWSDWTYDLTPEYHFSDTARIYAKVATGFRGGGYNSAPTSQAGVNVLSPEHLLSYELGFKSELLDGRVNLNANVFTYDYKDMQINAVIPSPTGALSQLRNAARGKAKGAELEVEALPIQNWHLKANLGWLDTRFKDFKDASGDYSGNKFVRSPEWTSSLSSEYDIPLGNGSKIKLAGDARYQSKFYFYANNQTDPNLAQNAYVLGNARISFIPANNKFTLTAYVNNVTDKQYKQHTLPGTSGATGSTVWWGDPRTFGVSATTKF</sequence>
<keyword evidence="3 12" id="KW-1134">Transmembrane beta strand</keyword>
<evidence type="ECO:0000256" key="4">
    <source>
        <dbReference type="ARBA" id="ARBA00022496"/>
    </source>
</evidence>
<evidence type="ECO:0000256" key="14">
    <source>
        <dbReference type="PROSITE-ProRule" id="PRU10144"/>
    </source>
</evidence>
<proteinExistence type="inferred from homology"/>
<dbReference type="KEGG" id="mbah:HYN46_12865"/>
<gene>
    <name evidence="19" type="ORF">HYN46_12865</name>
</gene>
<evidence type="ECO:0000313" key="19">
    <source>
        <dbReference type="EMBL" id="AXI03641.1"/>
    </source>
</evidence>